<organism evidence="2 3">
    <name type="scientific">Kouleothrix aurantiaca</name>
    <dbReference type="NCBI Taxonomy" id="186479"/>
    <lineage>
        <taxon>Bacteria</taxon>
        <taxon>Bacillati</taxon>
        <taxon>Chloroflexota</taxon>
        <taxon>Chloroflexia</taxon>
        <taxon>Chloroflexales</taxon>
        <taxon>Roseiflexineae</taxon>
        <taxon>Roseiflexaceae</taxon>
        <taxon>Kouleothrix</taxon>
    </lineage>
</organism>
<dbReference type="InterPro" id="IPR024072">
    <property type="entry name" value="DHFR-like_dom_sf"/>
</dbReference>
<gene>
    <name evidence="2" type="ORF">SE17_06455</name>
</gene>
<dbReference type="Pfam" id="PF01872">
    <property type="entry name" value="RibD_C"/>
    <property type="match status" value="1"/>
</dbReference>
<keyword evidence="3" id="KW-1185">Reference proteome</keyword>
<dbReference type="GO" id="GO:0008703">
    <property type="term" value="F:5-amino-6-(5-phosphoribosylamino)uracil reductase activity"/>
    <property type="evidence" value="ECO:0007669"/>
    <property type="project" value="InterPro"/>
</dbReference>
<evidence type="ECO:0000313" key="2">
    <source>
        <dbReference type="EMBL" id="KPV53983.1"/>
    </source>
</evidence>
<dbReference type="PANTHER" id="PTHR38011">
    <property type="entry name" value="DIHYDROFOLATE REDUCTASE FAMILY PROTEIN (AFU_ORTHOLOGUE AFUA_8G06820)"/>
    <property type="match status" value="1"/>
</dbReference>
<proteinExistence type="predicted"/>
<dbReference type="Proteomes" id="UP000050509">
    <property type="component" value="Unassembled WGS sequence"/>
</dbReference>
<dbReference type="Gene3D" id="3.40.430.10">
    <property type="entry name" value="Dihydrofolate Reductase, subunit A"/>
    <property type="match status" value="1"/>
</dbReference>
<reference evidence="2 3" key="1">
    <citation type="submission" date="2015-09" db="EMBL/GenBank/DDBJ databases">
        <title>Draft genome sequence of Kouleothrix aurantiaca JCM 19913.</title>
        <authorList>
            <person name="Hemp J."/>
        </authorList>
    </citation>
    <scope>NUCLEOTIDE SEQUENCE [LARGE SCALE GENOMIC DNA]</scope>
    <source>
        <strain evidence="2 3">COM-B</strain>
    </source>
</reference>
<dbReference type="InterPro" id="IPR050765">
    <property type="entry name" value="Riboflavin_Biosynth_HTPR"/>
</dbReference>
<dbReference type="PATRIC" id="fig|186479.3.peg.1582"/>
<dbReference type="AlphaFoldDB" id="A0A0P9HGP3"/>
<dbReference type="EMBL" id="LJCR01000138">
    <property type="protein sequence ID" value="KPV53983.1"/>
    <property type="molecule type" value="Genomic_DNA"/>
</dbReference>
<dbReference type="PANTHER" id="PTHR38011:SF11">
    <property type="entry name" value="2,5-DIAMINO-6-RIBOSYLAMINO-4(3H)-PYRIMIDINONE 5'-PHOSPHATE REDUCTASE"/>
    <property type="match status" value="1"/>
</dbReference>
<feature type="domain" description="Bacterial bifunctional deaminase-reductase C-terminal" evidence="1">
    <location>
        <begin position="2"/>
        <end position="186"/>
    </location>
</feature>
<dbReference type="InterPro" id="IPR002734">
    <property type="entry name" value="RibDG_C"/>
</dbReference>
<name>A0A0P9HGP3_9CHLR</name>
<sequence>MRKLIISEFISLDGVIQAPGGAEEDTDGGFTQGGWTHTYWHDDIGGLFFAAFSESDALLLGRKTWQGHGEAFDPMPEGDPFGDPMKAIRKYVVSNTLTSTDTWRNSTIISGDVVAQVRALKEQPGKNILLDGSSVLAHTLIENDLVDEYHLLVYPVSLGGGKRLFPEGKRVNLRLVETKPLPTGVTLMRYVPEGAA</sequence>
<protein>
    <submittedName>
        <fullName evidence="2">Deaminase</fullName>
    </submittedName>
</protein>
<evidence type="ECO:0000259" key="1">
    <source>
        <dbReference type="Pfam" id="PF01872"/>
    </source>
</evidence>
<comment type="caution">
    <text evidence="2">The sequence shown here is derived from an EMBL/GenBank/DDBJ whole genome shotgun (WGS) entry which is preliminary data.</text>
</comment>
<dbReference type="SUPFAM" id="SSF53597">
    <property type="entry name" value="Dihydrofolate reductase-like"/>
    <property type="match status" value="1"/>
</dbReference>
<dbReference type="GO" id="GO:0009231">
    <property type="term" value="P:riboflavin biosynthetic process"/>
    <property type="evidence" value="ECO:0007669"/>
    <property type="project" value="InterPro"/>
</dbReference>
<evidence type="ECO:0000313" key="3">
    <source>
        <dbReference type="Proteomes" id="UP000050509"/>
    </source>
</evidence>
<accession>A0A0P9HGP3</accession>